<gene>
    <name evidence="2" type="ORF">LCGC14_1290820</name>
</gene>
<comment type="similarity">
    <text evidence="1">Belongs to the UPF0175 family.</text>
</comment>
<reference evidence="2" key="1">
    <citation type="journal article" date="2015" name="Nature">
        <title>Complex archaea that bridge the gap between prokaryotes and eukaryotes.</title>
        <authorList>
            <person name="Spang A."/>
            <person name="Saw J.H."/>
            <person name="Jorgensen S.L."/>
            <person name="Zaremba-Niedzwiedzka K."/>
            <person name="Martijn J."/>
            <person name="Lind A.E."/>
            <person name="van Eijk R."/>
            <person name="Schleper C."/>
            <person name="Guy L."/>
            <person name="Ettema T.J."/>
        </authorList>
    </citation>
    <scope>NUCLEOTIDE SEQUENCE</scope>
</reference>
<dbReference type="Pfam" id="PF03683">
    <property type="entry name" value="UPF0175"/>
    <property type="match status" value="1"/>
</dbReference>
<comment type="caution">
    <text evidence="2">The sequence shown here is derived from an EMBL/GenBank/DDBJ whole genome shotgun (WGS) entry which is preliminary data.</text>
</comment>
<name>A0A0F9NVG8_9ZZZZ</name>
<evidence type="ECO:0000313" key="2">
    <source>
        <dbReference type="EMBL" id="KKM85262.1"/>
    </source>
</evidence>
<dbReference type="InterPro" id="IPR052264">
    <property type="entry name" value="UPF0175_domain"/>
</dbReference>
<sequence>MVEEIENIAEIEKLDKSSVVRRLLNKAIPSWKLEYAIKLYQNKEISLGKAVELSSLSVWELLEHLTQKKIPLNYDIEDLRYDLEKIKEL</sequence>
<organism evidence="2">
    <name type="scientific">marine sediment metagenome</name>
    <dbReference type="NCBI Taxonomy" id="412755"/>
    <lineage>
        <taxon>unclassified sequences</taxon>
        <taxon>metagenomes</taxon>
        <taxon>ecological metagenomes</taxon>
    </lineage>
</organism>
<protein>
    <submittedName>
        <fullName evidence="2">Uncharacterized protein</fullName>
    </submittedName>
</protein>
<evidence type="ECO:0000256" key="1">
    <source>
        <dbReference type="ARBA" id="ARBA00005651"/>
    </source>
</evidence>
<dbReference type="EMBL" id="LAZR01007439">
    <property type="protein sequence ID" value="KKM85262.1"/>
    <property type="molecule type" value="Genomic_DNA"/>
</dbReference>
<accession>A0A0F9NVG8</accession>
<dbReference type="InterPro" id="IPR005368">
    <property type="entry name" value="UPF0175"/>
</dbReference>
<dbReference type="PANTHER" id="PTHR37525:SF1">
    <property type="entry name" value="UPF0175 PROTEIN SSL1255"/>
    <property type="match status" value="1"/>
</dbReference>
<proteinExistence type="inferred from homology"/>
<dbReference type="AlphaFoldDB" id="A0A0F9NVG8"/>
<dbReference type="PANTHER" id="PTHR37525">
    <property type="entry name" value="UPF0175 PROTEIN SSL1255"/>
    <property type="match status" value="1"/>
</dbReference>